<proteinExistence type="predicted"/>
<dbReference type="Proteomes" id="UP000029074">
    <property type="component" value="Unassembled WGS sequence"/>
</dbReference>
<evidence type="ECO:0000256" key="1">
    <source>
        <dbReference type="SAM" id="Phobius"/>
    </source>
</evidence>
<feature type="transmembrane region" description="Helical" evidence="1">
    <location>
        <begin position="68"/>
        <end position="89"/>
    </location>
</feature>
<dbReference type="EMBL" id="JGYW01000005">
    <property type="protein sequence ID" value="KFI58751.1"/>
    <property type="molecule type" value="Genomic_DNA"/>
</dbReference>
<dbReference type="AlphaFoldDB" id="A0A087AJ01"/>
<evidence type="ECO:0000313" key="3">
    <source>
        <dbReference type="Proteomes" id="UP000029074"/>
    </source>
</evidence>
<sequence>MGHPFVSEEHEGKPWFEWAVAVVVVVAAIIAAFGYIMAATLVLGVTAMITGLVRAVMREHSPWKIRSVAFDTVCGIGFGIVLFALGLSIRLLTV</sequence>
<evidence type="ECO:0000313" key="2">
    <source>
        <dbReference type="EMBL" id="KFI58751.1"/>
    </source>
</evidence>
<gene>
    <name evidence="2" type="ORF">BGLCM_1045</name>
</gene>
<comment type="caution">
    <text evidence="2">The sequence shown here is derived from an EMBL/GenBank/DDBJ whole genome shotgun (WGS) entry which is preliminary data.</text>
</comment>
<keyword evidence="1" id="KW-0472">Membrane</keyword>
<organism evidence="2 3">
    <name type="scientific">Bifidobacterium gallicum DSM 20093 = LMG 11596</name>
    <dbReference type="NCBI Taxonomy" id="561180"/>
    <lineage>
        <taxon>Bacteria</taxon>
        <taxon>Bacillati</taxon>
        <taxon>Actinomycetota</taxon>
        <taxon>Actinomycetes</taxon>
        <taxon>Bifidobacteriales</taxon>
        <taxon>Bifidobacteriaceae</taxon>
        <taxon>Bifidobacterium</taxon>
    </lineage>
</organism>
<keyword evidence="1" id="KW-1133">Transmembrane helix</keyword>
<keyword evidence="3" id="KW-1185">Reference proteome</keyword>
<name>A0A087AJ01_9BIFI</name>
<feature type="transmembrane region" description="Helical" evidence="1">
    <location>
        <begin position="20"/>
        <end position="47"/>
    </location>
</feature>
<reference evidence="2 3" key="1">
    <citation type="submission" date="2014-03" db="EMBL/GenBank/DDBJ databases">
        <title>Genomics of Bifidobacteria.</title>
        <authorList>
            <person name="Ventura M."/>
            <person name="Milani C."/>
            <person name="Lugli G.A."/>
        </authorList>
    </citation>
    <scope>NUCLEOTIDE SEQUENCE [LARGE SCALE GENOMIC DNA]</scope>
    <source>
        <strain evidence="2 3">LMG 11596</strain>
    </source>
</reference>
<dbReference type="RefSeq" id="WP_420796153.1">
    <property type="nucleotide sequence ID" value="NZ_JDTW01000005.1"/>
</dbReference>
<protein>
    <submittedName>
        <fullName evidence="2">Rod shape-determining protein RodA</fullName>
    </submittedName>
</protein>
<accession>A0A087AJ01</accession>
<keyword evidence="1" id="KW-0812">Transmembrane</keyword>